<reference evidence="1 2" key="1">
    <citation type="submission" date="2016-01" db="EMBL/GenBank/DDBJ databases">
        <title>The draft genome sequence of Aquimarina sp. RZW4-3-2.</title>
        <authorList>
            <person name="Wang Y."/>
        </authorList>
    </citation>
    <scope>NUCLEOTIDE SEQUENCE [LARGE SCALE GENOMIC DNA]</scope>
    <source>
        <strain evidence="1 2">RZW4-3-2</strain>
    </source>
</reference>
<protein>
    <submittedName>
        <fullName evidence="1">Uncharacterized protein</fullName>
    </submittedName>
</protein>
<dbReference type="RefSeq" id="WP_066311439.1">
    <property type="nucleotide sequence ID" value="NZ_CANLSS010000006.1"/>
</dbReference>
<organism evidence="1 2">
    <name type="scientific">Aquimarina aggregata</name>
    <dbReference type="NCBI Taxonomy" id="1642818"/>
    <lineage>
        <taxon>Bacteria</taxon>
        <taxon>Pseudomonadati</taxon>
        <taxon>Bacteroidota</taxon>
        <taxon>Flavobacteriia</taxon>
        <taxon>Flavobacteriales</taxon>
        <taxon>Flavobacteriaceae</taxon>
        <taxon>Aquimarina</taxon>
    </lineage>
</organism>
<dbReference type="STRING" id="1642818.AWE51_20480"/>
<evidence type="ECO:0000313" key="2">
    <source>
        <dbReference type="Proteomes" id="UP000076715"/>
    </source>
</evidence>
<dbReference type="SUPFAM" id="SSF54427">
    <property type="entry name" value="NTF2-like"/>
    <property type="match status" value="1"/>
</dbReference>
<comment type="caution">
    <text evidence="1">The sequence shown here is derived from an EMBL/GenBank/DDBJ whole genome shotgun (WGS) entry which is preliminary data.</text>
</comment>
<sequence>MIVLKNTAYLIVFVFGIYTINAQESSIHDKINLDMYDNFSKAYKTSDYNLFASIHSKEMIRVSGDGGSIKKVDQYLKGYQKRWSVPKKNPPSIDFRLLERVHSDSLVSDRGIYKVTYTSEDNQTTYSYGKFHVILKLEDGNWKITLDYDSNENKSITKTSFDNAFALSEYSKYCKN</sequence>
<dbReference type="EMBL" id="LQRT01000003">
    <property type="protein sequence ID" value="KZS41773.1"/>
    <property type="molecule type" value="Genomic_DNA"/>
</dbReference>
<dbReference type="Gene3D" id="3.10.450.50">
    <property type="match status" value="1"/>
</dbReference>
<accession>A0A163BU46</accession>
<gene>
    <name evidence="1" type="ORF">AWE51_20480</name>
</gene>
<dbReference type="Proteomes" id="UP000076715">
    <property type="component" value="Unassembled WGS sequence"/>
</dbReference>
<dbReference type="InterPro" id="IPR032710">
    <property type="entry name" value="NTF2-like_dom_sf"/>
</dbReference>
<dbReference type="OrthoDB" id="951068at2"/>
<evidence type="ECO:0000313" key="1">
    <source>
        <dbReference type="EMBL" id="KZS41773.1"/>
    </source>
</evidence>
<name>A0A163BU46_9FLAO</name>
<proteinExistence type="predicted"/>
<keyword evidence="2" id="KW-1185">Reference proteome</keyword>
<dbReference type="AlphaFoldDB" id="A0A163BU46"/>